<dbReference type="Proteomes" id="UP000256645">
    <property type="component" value="Unassembled WGS sequence"/>
</dbReference>
<dbReference type="PANTHER" id="PTHR40624:SF1">
    <property type="entry name" value="BIOSYNTHESIS MONOOXYGENASE, PUTATIVE (AFU_ORTHOLOGUE AFUA_1G12025)-RELATED"/>
    <property type="match status" value="1"/>
</dbReference>
<keyword evidence="3" id="KW-1185">Reference proteome</keyword>
<dbReference type="EMBL" id="PDLM01000001">
    <property type="protein sequence ID" value="RDW89467.1"/>
    <property type="molecule type" value="Genomic_DNA"/>
</dbReference>
<evidence type="ECO:0000313" key="3">
    <source>
        <dbReference type="Proteomes" id="UP000256645"/>
    </source>
</evidence>
<accession>A0A3D8ST33</accession>
<gene>
    <name evidence="2" type="ORF">BP6252_01499</name>
</gene>
<dbReference type="Pfam" id="PF03992">
    <property type="entry name" value="ABM"/>
    <property type="match status" value="1"/>
</dbReference>
<dbReference type="PANTHER" id="PTHR40624">
    <property type="entry name" value="BIOSYNTHESIS MONOOXYGENASE, PUTATIVE (AFU_ORTHOLOGUE AFUA_1G12025)-RELATED"/>
    <property type="match status" value="1"/>
</dbReference>
<reference evidence="2 3" key="1">
    <citation type="journal article" date="2018" name="IMA Fungus">
        <title>IMA Genome-F 9: Draft genome sequence of Annulohypoxylon stygium, Aspergillus mulundensis, Berkeleyomyces basicola (syn. Thielaviopsis basicola), Ceratocystis smalleyi, two Cercospora beticola strains, Coleophoma cylindrospora, Fusarium fracticaudum, Phialophora cf. hyalina, and Morchella septimelata.</title>
        <authorList>
            <person name="Wingfield B.D."/>
            <person name="Bills G.F."/>
            <person name="Dong Y."/>
            <person name="Huang W."/>
            <person name="Nel W.J."/>
            <person name="Swalarsk-Parry B.S."/>
            <person name="Vaghefi N."/>
            <person name="Wilken P.M."/>
            <person name="An Z."/>
            <person name="de Beer Z.W."/>
            <person name="De Vos L."/>
            <person name="Chen L."/>
            <person name="Duong T.A."/>
            <person name="Gao Y."/>
            <person name="Hammerbacher A."/>
            <person name="Kikkert J.R."/>
            <person name="Li Y."/>
            <person name="Li H."/>
            <person name="Li K."/>
            <person name="Li Q."/>
            <person name="Liu X."/>
            <person name="Ma X."/>
            <person name="Naidoo K."/>
            <person name="Pethybridge S.J."/>
            <person name="Sun J."/>
            <person name="Steenkamp E.T."/>
            <person name="van der Nest M.A."/>
            <person name="van Wyk S."/>
            <person name="Wingfield M.J."/>
            <person name="Xiong C."/>
            <person name="Yue Q."/>
            <person name="Zhang X."/>
        </authorList>
    </citation>
    <scope>NUCLEOTIDE SEQUENCE [LARGE SCALE GENOMIC DNA]</scope>
    <source>
        <strain evidence="2 3">BP6252</strain>
    </source>
</reference>
<name>A0A3D8ST33_9HELO</name>
<dbReference type="InterPro" id="IPR011008">
    <property type="entry name" value="Dimeric_a/b-barrel"/>
</dbReference>
<organism evidence="2 3">
    <name type="scientific">Coleophoma cylindrospora</name>
    <dbReference type="NCBI Taxonomy" id="1849047"/>
    <lineage>
        <taxon>Eukaryota</taxon>
        <taxon>Fungi</taxon>
        <taxon>Dikarya</taxon>
        <taxon>Ascomycota</taxon>
        <taxon>Pezizomycotina</taxon>
        <taxon>Leotiomycetes</taxon>
        <taxon>Helotiales</taxon>
        <taxon>Dermateaceae</taxon>
        <taxon>Coleophoma</taxon>
    </lineage>
</organism>
<sequence>MSSQLEIIAIITPKAGKTDRVEELLTEVSEYVRSNEPDVLRYQVNREVNKKTGTEEIIMLETYKNKQALGAHGQSKVFKAFSKKLVEEDLVAGPPQLKFVKSVAGFSSRL</sequence>
<feature type="domain" description="ABM" evidence="1">
    <location>
        <begin position="5"/>
        <end position="99"/>
    </location>
</feature>
<dbReference type="PROSITE" id="PS51725">
    <property type="entry name" value="ABM"/>
    <property type="match status" value="1"/>
</dbReference>
<evidence type="ECO:0000313" key="2">
    <source>
        <dbReference type="EMBL" id="RDW89467.1"/>
    </source>
</evidence>
<evidence type="ECO:0000259" key="1">
    <source>
        <dbReference type="PROSITE" id="PS51725"/>
    </source>
</evidence>
<dbReference type="STRING" id="1849047.A0A3D8ST33"/>
<dbReference type="Gene3D" id="3.30.70.100">
    <property type="match status" value="1"/>
</dbReference>
<dbReference type="SUPFAM" id="SSF54909">
    <property type="entry name" value="Dimeric alpha+beta barrel"/>
    <property type="match status" value="1"/>
</dbReference>
<protein>
    <recommendedName>
        <fullName evidence="1">ABM domain-containing protein</fullName>
    </recommendedName>
</protein>
<dbReference type="InterPro" id="IPR007138">
    <property type="entry name" value="ABM_dom"/>
</dbReference>
<comment type="caution">
    <text evidence="2">The sequence shown here is derived from an EMBL/GenBank/DDBJ whole genome shotgun (WGS) entry which is preliminary data.</text>
</comment>
<dbReference type="AlphaFoldDB" id="A0A3D8ST33"/>
<proteinExistence type="predicted"/>
<dbReference type="OrthoDB" id="10011777at2759"/>